<dbReference type="OrthoDB" id="9837317at2759"/>
<gene>
    <name evidence="1" type="primary">ZBP1</name>
</gene>
<dbReference type="HOGENOM" id="CLU_2114534_0_0_1"/>
<dbReference type="AlphaFoldDB" id="F7CEL0"/>
<dbReference type="InParanoid" id="F7CEL0"/>
<accession>F7CEL0</accession>
<dbReference type="InterPro" id="IPR036390">
    <property type="entry name" value="WH_DNA-bd_sf"/>
</dbReference>
<dbReference type="SUPFAM" id="SSF46785">
    <property type="entry name" value="Winged helix' DNA-binding domain"/>
    <property type="match status" value="2"/>
</dbReference>
<dbReference type="KEGG" id="oaa:100079753"/>
<dbReference type="GeneID" id="100079753"/>
<dbReference type="InterPro" id="IPR042361">
    <property type="entry name" value="ZBP1"/>
</dbReference>
<protein>
    <submittedName>
        <fullName evidence="1">Z-DNA binding protein 1</fullName>
    </submittedName>
</protein>
<dbReference type="Ensembl" id="ENSOANT00000029057.2">
    <property type="protein sequence ID" value="ENSOANP00000025253.2"/>
    <property type="gene ID" value="ENSOANG00000019904.2"/>
</dbReference>
<evidence type="ECO:0000313" key="1">
    <source>
        <dbReference type="Ensembl" id="ENSOANP00000025253.2"/>
    </source>
</evidence>
<dbReference type="OMA" id="PATWCLA"/>
<dbReference type="Bgee" id="ENSOANG00000019904">
    <property type="expression patterns" value="Expressed in liver and 6 other cell types or tissues"/>
</dbReference>
<dbReference type="Proteomes" id="UP000002279">
    <property type="component" value="Unplaced"/>
</dbReference>
<dbReference type="PANTHER" id="PTHR14966">
    <property type="entry name" value="Z-DNA-BINDING PROTEIN 1"/>
    <property type="match status" value="1"/>
</dbReference>
<dbReference type="STRING" id="9258.ENSOANP00000025253"/>
<reference evidence="1" key="2">
    <citation type="submission" date="2025-09" db="UniProtKB">
        <authorList>
            <consortium name="Ensembl"/>
        </authorList>
    </citation>
    <scope>IDENTIFICATION</scope>
    <source>
        <strain evidence="1">Glennie</strain>
    </source>
</reference>
<dbReference type="FunCoup" id="F7CEL0">
    <property type="interactions" value="559"/>
</dbReference>
<keyword evidence="2" id="KW-1185">Reference proteome</keyword>
<name>F7CEL0_ORNAN</name>
<dbReference type="GO" id="GO:0003677">
    <property type="term" value="F:DNA binding"/>
    <property type="evidence" value="ECO:0007669"/>
    <property type="project" value="InterPro"/>
</dbReference>
<dbReference type="CTD" id="81030"/>
<organism evidence="1 2">
    <name type="scientific">Ornithorhynchus anatinus</name>
    <name type="common">Duckbill platypus</name>
    <dbReference type="NCBI Taxonomy" id="9258"/>
    <lineage>
        <taxon>Eukaryota</taxon>
        <taxon>Metazoa</taxon>
        <taxon>Chordata</taxon>
        <taxon>Craniata</taxon>
        <taxon>Vertebrata</taxon>
        <taxon>Euteleostomi</taxon>
        <taxon>Mammalia</taxon>
        <taxon>Monotremata</taxon>
        <taxon>Ornithorhynchidae</taxon>
        <taxon>Ornithorhynchus</taxon>
    </lineage>
</organism>
<sequence>MAGATPSKEVTLEQKVLQILQSSTSSKKAYKIAEECSVGQDCRVPRADVNRVLHALKNRGKVTLLESGCWCLSREDTTDKVLPDASFQRNGALEQKVLQVLQSSTSSKKAYKIAEECSVGQDCRVPRADVNRVLHALKNRGKVTLLESGCWCLHREGTVDKDRTNVSLQRNADSTVPQKEMPLVSAIDIRRLPEICQLGKHDPIPAIIIQNSPTNVIYQGGEKNTVSIGDSKVTQIGSVNSMNQLPDGSKGYDSGFTLPTVQSDSQASCPSGGLGISSALLAQNITILEAELQNVQIGNENKMDIRSHGAFASFTEDMGRQRVPEMSESGEGATLSAKGSNASIDIIHTTLRGLPGGETPAQNIHIQKSQLKNVTIGTGNKMDLKVGEKGMAGGAWNCPFDKLRCDSEITPESSP</sequence>
<reference evidence="1" key="1">
    <citation type="submission" date="2025-08" db="UniProtKB">
        <authorList>
            <consortium name="Ensembl"/>
        </authorList>
    </citation>
    <scope>IDENTIFICATION</scope>
    <source>
        <strain evidence="1">Glennie</strain>
    </source>
</reference>
<dbReference type="RefSeq" id="XP_007669611.1">
    <property type="nucleotide sequence ID" value="XM_007671421.3"/>
</dbReference>
<dbReference type="PANTHER" id="PTHR14966:SF0">
    <property type="entry name" value="Z-DNA-BINDING PROTEIN 1"/>
    <property type="match status" value="1"/>
</dbReference>
<evidence type="ECO:0000313" key="2">
    <source>
        <dbReference type="Proteomes" id="UP000002279"/>
    </source>
</evidence>
<dbReference type="Gene3D" id="1.10.10.10">
    <property type="entry name" value="Winged helix-like DNA-binding domain superfamily/Winged helix DNA-binding domain"/>
    <property type="match status" value="2"/>
</dbReference>
<dbReference type="RefSeq" id="XP_028927201.1">
    <property type="nucleotide sequence ID" value="XM_029071368.2"/>
</dbReference>
<dbReference type="GO" id="GO:0060340">
    <property type="term" value="P:positive regulation of type I interferon-mediated signaling pathway"/>
    <property type="evidence" value="ECO:0007669"/>
    <property type="project" value="InterPro"/>
</dbReference>
<dbReference type="RefSeq" id="XP_028927202.1">
    <property type="nucleotide sequence ID" value="XM_029071369.2"/>
</dbReference>
<dbReference type="InterPro" id="IPR036388">
    <property type="entry name" value="WH-like_DNA-bd_sf"/>
</dbReference>
<proteinExistence type="predicted"/>